<organism evidence="1 2">
    <name type="scientific">Litchfieldia salsa</name>
    <dbReference type="NCBI Taxonomy" id="930152"/>
    <lineage>
        <taxon>Bacteria</taxon>
        <taxon>Bacillati</taxon>
        <taxon>Bacillota</taxon>
        <taxon>Bacilli</taxon>
        <taxon>Bacillales</taxon>
        <taxon>Bacillaceae</taxon>
        <taxon>Litchfieldia</taxon>
    </lineage>
</organism>
<gene>
    <name evidence="1" type="ORF">SAMN05216565_11760</name>
</gene>
<keyword evidence="2" id="KW-1185">Reference proteome</keyword>
<dbReference type="InterPro" id="IPR045527">
    <property type="entry name" value="DUF6470"/>
</dbReference>
<dbReference type="AlphaFoldDB" id="A0A1H0WWF4"/>
<evidence type="ECO:0000313" key="2">
    <source>
        <dbReference type="Proteomes" id="UP000199159"/>
    </source>
</evidence>
<protein>
    <recommendedName>
        <fullName evidence="3">YviE</fullName>
    </recommendedName>
</protein>
<dbReference type="RefSeq" id="WP_090859257.1">
    <property type="nucleotide sequence ID" value="NZ_JBHSDM010000012.1"/>
</dbReference>
<proteinExistence type="predicted"/>
<sequence>MNFPQIRLESQYAKLQLKTNHAKLDIQSKPADMTIEQPKAELHIERTPSKLSIDQTEAWADMDLKHISRRISEEAQKGKSDVLAGIARRAQEGNDIMKIENKSNPMPQHAKVNSQKPWKEFNIGWIPSHFSVKTSYTPSKVEIDWKVNKPIINVQTNKPIVEYTPGNVDIELAQRESLKIDFVNLKHVGINYEQEI</sequence>
<name>A0A1H0WWF4_9BACI</name>
<dbReference type="Pfam" id="PF20074">
    <property type="entry name" value="DUF6470"/>
    <property type="match status" value="1"/>
</dbReference>
<evidence type="ECO:0008006" key="3">
    <source>
        <dbReference type="Google" id="ProtNLM"/>
    </source>
</evidence>
<dbReference type="EMBL" id="FNJU01000017">
    <property type="protein sequence ID" value="SDP95053.1"/>
    <property type="molecule type" value="Genomic_DNA"/>
</dbReference>
<dbReference type="Proteomes" id="UP000199159">
    <property type="component" value="Unassembled WGS sequence"/>
</dbReference>
<accession>A0A1H0WWF4</accession>
<reference evidence="2" key="1">
    <citation type="submission" date="2016-10" db="EMBL/GenBank/DDBJ databases">
        <authorList>
            <person name="Varghese N."/>
            <person name="Submissions S."/>
        </authorList>
    </citation>
    <scope>NUCLEOTIDE SEQUENCE [LARGE SCALE GENOMIC DNA]</scope>
    <source>
        <strain evidence="2">IBRC-M10078</strain>
    </source>
</reference>
<dbReference type="OrthoDB" id="2112831at2"/>
<evidence type="ECO:0000313" key="1">
    <source>
        <dbReference type="EMBL" id="SDP95053.1"/>
    </source>
</evidence>
<dbReference type="STRING" id="930152.SAMN05216565_11760"/>